<sequence length="323" mass="37742">MTTGENNFFEDITFAEYGIFIWRFALAILTSSALIVALIGVILTSTPEISEHYLASWFSIFMTSYLFVFFLLSAKDSIRTIQRVLFQDNSIKIWLYFNRVKVIPLKDIVGIYEFPASWCMSLNEVFNLERKSLMVQLSNGKQYYISSNIQLFDTLKKRFNCEPLGSYKYKDFIHGGSGLLSWLLLVEAVFYGIMAILIGLSLTTSTCQTLKHFFLLVPFICFFIYEFLLGLAGCYYTLRAVHKIRLNNNQCLIHFYFRQRRLIKRNEIKSIKEFKVSSIQSRRFTFPEDKLGLLIILNNGKRYRISPNINNYDKLTKALLEDR</sequence>
<dbReference type="EMBL" id="UGNW01000001">
    <property type="protein sequence ID" value="STX32920.1"/>
    <property type="molecule type" value="Genomic_DNA"/>
</dbReference>
<evidence type="ECO:0000313" key="3">
    <source>
        <dbReference type="EMBL" id="STX32920.1"/>
    </source>
</evidence>
<organism evidence="3 5">
    <name type="scientific">Legionella birminghamensis</name>
    <dbReference type="NCBI Taxonomy" id="28083"/>
    <lineage>
        <taxon>Bacteria</taxon>
        <taxon>Pseudomonadati</taxon>
        <taxon>Pseudomonadota</taxon>
        <taxon>Gammaproteobacteria</taxon>
        <taxon>Legionellales</taxon>
        <taxon>Legionellaceae</taxon>
        <taxon>Legionella</taxon>
    </lineage>
</organism>
<name>A0A378IDI0_9GAMM</name>
<evidence type="ECO:0000256" key="1">
    <source>
        <dbReference type="SAM" id="Phobius"/>
    </source>
</evidence>
<dbReference type="EMBL" id="LNXT01000052">
    <property type="protein sequence ID" value="KTC66771.1"/>
    <property type="molecule type" value="Genomic_DNA"/>
</dbReference>
<evidence type="ECO:0000313" key="4">
    <source>
        <dbReference type="Proteomes" id="UP000054735"/>
    </source>
</evidence>
<dbReference type="AlphaFoldDB" id="A0A378IDI0"/>
<dbReference type="Proteomes" id="UP000054735">
    <property type="component" value="Unassembled WGS sequence"/>
</dbReference>
<reference evidence="2 4" key="1">
    <citation type="submission" date="2015-11" db="EMBL/GenBank/DDBJ databases">
        <title>Genomic analysis of 38 Legionella species identifies large and diverse effector repertoires.</title>
        <authorList>
            <person name="Burstein D."/>
            <person name="Amaro F."/>
            <person name="Zusman T."/>
            <person name="Lifshitz Z."/>
            <person name="Cohen O."/>
            <person name="Gilbert J.A."/>
            <person name="Pupko T."/>
            <person name="Shuman H.A."/>
            <person name="Segal G."/>
        </authorList>
    </citation>
    <scope>NUCLEOTIDE SEQUENCE [LARGE SCALE GENOMIC DNA]</scope>
    <source>
        <strain evidence="2 4">CDC#1407-AL-14</strain>
    </source>
</reference>
<gene>
    <name evidence="2" type="ORF">Lbir_3073</name>
    <name evidence="3" type="ORF">NCTC12437_02724</name>
</gene>
<accession>A0A378IDI0</accession>
<feature type="transmembrane region" description="Helical" evidence="1">
    <location>
        <begin position="179"/>
        <end position="201"/>
    </location>
</feature>
<reference evidence="3 5" key="2">
    <citation type="submission" date="2018-06" db="EMBL/GenBank/DDBJ databases">
        <authorList>
            <consortium name="Pathogen Informatics"/>
            <person name="Doyle S."/>
        </authorList>
    </citation>
    <scope>NUCLEOTIDE SEQUENCE [LARGE SCALE GENOMIC DNA]</scope>
    <source>
        <strain evidence="3 5">NCTC12437</strain>
    </source>
</reference>
<dbReference type="OrthoDB" id="5656916at2"/>
<evidence type="ECO:0000313" key="5">
    <source>
        <dbReference type="Proteomes" id="UP000255066"/>
    </source>
</evidence>
<feature type="transmembrane region" description="Helical" evidence="1">
    <location>
        <begin position="213"/>
        <end position="238"/>
    </location>
</feature>
<keyword evidence="4" id="KW-1185">Reference proteome</keyword>
<protein>
    <recommendedName>
        <fullName evidence="6">Transmembrane protein</fullName>
    </recommendedName>
</protein>
<feature type="transmembrane region" description="Helical" evidence="1">
    <location>
        <begin position="55"/>
        <end position="74"/>
    </location>
</feature>
<proteinExistence type="predicted"/>
<keyword evidence="1" id="KW-1133">Transmembrane helix</keyword>
<dbReference type="Proteomes" id="UP000255066">
    <property type="component" value="Unassembled WGS sequence"/>
</dbReference>
<evidence type="ECO:0008006" key="6">
    <source>
        <dbReference type="Google" id="ProtNLM"/>
    </source>
</evidence>
<evidence type="ECO:0000313" key="2">
    <source>
        <dbReference type="EMBL" id="KTC66771.1"/>
    </source>
</evidence>
<keyword evidence="1" id="KW-0812">Transmembrane</keyword>
<dbReference type="RefSeq" id="WP_058525065.1">
    <property type="nucleotide sequence ID" value="NZ_CAAAHV010000028.1"/>
</dbReference>
<keyword evidence="1" id="KW-0472">Membrane</keyword>
<dbReference type="STRING" id="28083.Lbir_3073"/>
<feature type="transmembrane region" description="Helical" evidence="1">
    <location>
        <begin position="20"/>
        <end position="43"/>
    </location>
</feature>